<keyword evidence="1" id="KW-0233">DNA recombination</keyword>
<proteinExistence type="predicted"/>
<dbReference type="EMBL" id="JBHUDD010000057">
    <property type="protein sequence ID" value="MFD1509912.1"/>
    <property type="molecule type" value="Genomic_DNA"/>
</dbReference>
<reference evidence="3" key="1">
    <citation type="journal article" date="2019" name="Int. J. Syst. Evol. Microbiol.">
        <title>The Global Catalogue of Microorganisms (GCM) 10K type strain sequencing project: providing services to taxonomists for standard genome sequencing and annotation.</title>
        <authorList>
            <consortium name="The Broad Institute Genomics Platform"/>
            <consortium name="The Broad Institute Genome Sequencing Center for Infectious Disease"/>
            <person name="Wu L."/>
            <person name="Ma J."/>
        </authorList>
    </citation>
    <scope>NUCLEOTIDE SEQUENCE [LARGE SCALE GENOMIC DNA]</scope>
    <source>
        <strain evidence="3">CGMCC 1.12477</strain>
    </source>
</reference>
<dbReference type="InterPro" id="IPR011010">
    <property type="entry name" value="DNA_brk_join_enz"/>
</dbReference>
<evidence type="ECO:0008006" key="4">
    <source>
        <dbReference type="Google" id="ProtNLM"/>
    </source>
</evidence>
<dbReference type="SUPFAM" id="SSF56349">
    <property type="entry name" value="DNA breaking-rejoining enzymes"/>
    <property type="match status" value="1"/>
</dbReference>
<keyword evidence="3" id="KW-1185">Reference proteome</keyword>
<dbReference type="Proteomes" id="UP001597186">
    <property type="component" value="Unassembled WGS sequence"/>
</dbReference>
<dbReference type="RefSeq" id="WP_379915556.1">
    <property type="nucleotide sequence ID" value="NZ_JBHUDD010000057.1"/>
</dbReference>
<evidence type="ECO:0000313" key="3">
    <source>
        <dbReference type="Proteomes" id="UP001597186"/>
    </source>
</evidence>
<comment type="caution">
    <text evidence="2">The sequence shown here is derived from an EMBL/GenBank/DDBJ whole genome shotgun (WGS) entry which is preliminary data.</text>
</comment>
<accession>A0ABW4EHR5</accession>
<protein>
    <recommendedName>
        <fullName evidence="4">Phage integrase family protein</fullName>
    </recommendedName>
</protein>
<evidence type="ECO:0000256" key="1">
    <source>
        <dbReference type="ARBA" id="ARBA00023172"/>
    </source>
</evidence>
<evidence type="ECO:0000313" key="2">
    <source>
        <dbReference type="EMBL" id="MFD1509912.1"/>
    </source>
</evidence>
<sequence length="363" mass="41349">MTKTLSKTRPSKPRVSRERLKWVWHRNGTNWVPYHRVTWIASTGKRKERAIKLNWEGDKKKLDQEYWAAEAGRHPSQYREPKNTWGECIKAWKADQKKQIKLAAGTKKSYNREFNKILAKNANKPMSATTRAAIRKKHNSMADTPRAADWMLQGVSLLWNYAKNELDWSLGDNPASRMTKHGAQREFPAWPDWLLDALDEAPDTVRIAGGLIRFTGQRPSAAIGMLKSAFMGDWVTVVDEKDDETFPIYCPERLREIVKDLPVGPRHVLAKSNTAPLSYSAVEKAFSAWRETLTELAKEHDDVAKKYSLHGLRKRACVELAEAGCSDAEIQAVTGQSLEIVAKYRKGASRKMMSRAAQMKRSE</sequence>
<organism evidence="2 3">
    <name type="scientific">Lacimonas salitolerans</name>
    <dbReference type="NCBI Taxonomy" id="1323750"/>
    <lineage>
        <taxon>Bacteria</taxon>
        <taxon>Pseudomonadati</taxon>
        <taxon>Pseudomonadota</taxon>
        <taxon>Alphaproteobacteria</taxon>
        <taxon>Rhodobacterales</taxon>
        <taxon>Paracoccaceae</taxon>
        <taxon>Lacimonas</taxon>
    </lineage>
</organism>
<gene>
    <name evidence="2" type="ORF">ACFTOW_10900</name>
</gene>
<dbReference type="InterPro" id="IPR013762">
    <property type="entry name" value="Integrase-like_cat_sf"/>
</dbReference>
<name>A0ABW4EHR5_9RHOB</name>
<dbReference type="Gene3D" id="1.10.443.10">
    <property type="entry name" value="Intergrase catalytic core"/>
    <property type="match status" value="1"/>
</dbReference>